<feature type="region of interest" description="Disordered" evidence="1">
    <location>
        <begin position="26"/>
        <end position="72"/>
    </location>
</feature>
<protein>
    <submittedName>
        <fullName evidence="2">Uncharacterized protein</fullName>
    </submittedName>
</protein>
<feature type="compositionally biased region" description="Basic and acidic residues" evidence="1">
    <location>
        <begin position="32"/>
        <end position="43"/>
    </location>
</feature>
<gene>
    <name evidence="2" type="ORF">Glove_177g71</name>
</gene>
<proteinExistence type="predicted"/>
<accession>A0A397INL8</accession>
<sequence length="85" mass="9624">METAVGMNHKDSLKMLAAVSVEVKKWTKKRKRDEIEGRCKDDENNNNNNNKGDDDSEDEDNDDGPGGYKRNKMSLDFILQGVCCN</sequence>
<dbReference type="Proteomes" id="UP000266861">
    <property type="component" value="Unassembled WGS sequence"/>
</dbReference>
<feature type="compositionally biased region" description="Acidic residues" evidence="1">
    <location>
        <begin position="54"/>
        <end position="63"/>
    </location>
</feature>
<reference evidence="2 3" key="1">
    <citation type="submission" date="2018-08" db="EMBL/GenBank/DDBJ databases">
        <title>Genome and evolution of the arbuscular mycorrhizal fungus Diversispora epigaea (formerly Glomus versiforme) and its bacterial endosymbionts.</title>
        <authorList>
            <person name="Sun X."/>
            <person name="Fei Z."/>
            <person name="Harrison M."/>
        </authorList>
    </citation>
    <scope>NUCLEOTIDE SEQUENCE [LARGE SCALE GENOMIC DNA]</scope>
    <source>
        <strain evidence="2 3">IT104</strain>
    </source>
</reference>
<evidence type="ECO:0000256" key="1">
    <source>
        <dbReference type="SAM" id="MobiDB-lite"/>
    </source>
</evidence>
<comment type="caution">
    <text evidence="2">The sequence shown here is derived from an EMBL/GenBank/DDBJ whole genome shotgun (WGS) entry which is preliminary data.</text>
</comment>
<dbReference type="AlphaFoldDB" id="A0A397INL8"/>
<evidence type="ECO:0000313" key="2">
    <source>
        <dbReference type="EMBL" id="RHZ77505.1"/>
    </source>
</evidence>
<name>A0A397INL8_9GLOM</name>
<evidence type="ECO:0000313" key="3">
    <source>
        <dbReference type="Proteomes" id="UP000266861"/>
    </source>
</evidence>
<keyword evidence="3" id="KW-1185">Reference proteome</keyword>
<organism evidence="2 3">
    <name type="scientific">Diversispora epigaea</name>
    <dbReference type="NCBI Taxonomy" id="1348612"/>
    <lineage>
        <taxon>Eukaryota</taxon>
        <taxon>Fungi</taxon>
        <taxon>Fungi incertae sedis</taxon>
        <taxon>Mucoromycota</taxon>
        <taxon>Glomeromycotina</taxon>
        <taxon>Glomeromycetes</taxon>
        <taxon>Diversisporales</taxon>
        <taxon>Diversisporaceae</taxon>
        <taxon>Diversispora</taxon>
    </lineage>
</organism>
<dbReference type="EMBL" id="PQFF01000167">
    <property type="protein sequence ID" value="RHZ77505.1"/>
    <property type="molecule type" value="Genomic_DNA"/>
</dbReference>